<reference evidence="3" key="3">
    <citation type="journal article" date="2018" name="Plant J.">
        <title>The Sorghum bicolor reference genome: improved assembly, gene annotations, a transcriptome atlas, and signatures of genome organization.</title>
        <authorList>
            <person name="McCormick R.F."/>
            <person name="Truong S.K."/>
            <person name="Sreedasyam A."/>
            <person name="Jenkins J."/>
            <person name="Shu S."/>
            <person name="Sims D."/>
            <person name="Kennedy M."/>
            <person name="Amirebrahimi M."/>
            <person name="Weers B.D."/>
            <person name="McKinley B."/>
            <person name="Mattison A."/>
            <person name="Morishige D.T."/>
            <person name="Grimwood J."/>
            <person name="Schmutz J."/>
            <person name="Mullet J.E."/>
        </authorList>
    </citation>
    <scope>NUCLEOTIDE SEQUENCE [LARGE SCALE GENOMIC DNA]</scope>
    <source>
        <strain evidence="3">cv. BTx623</strain>
    </source>
</reference>
<keyword evidence="3" id="KW-1185">Reference proteome</keyword>
<proteinExistence type="predicted"/>
<organism evidence="2 3">
    <name type="scientific">Sorghum bicolor</name>
    <name type="common">Sorghum</name>
    <name type="synonym">Sorghum vulgare</name>
    <dbReference type="NCBI Taxonomy" id="4558"/>
    <lineage>
        <taxon>Eukaryota</taxon>
        <taxon>Viridiplantae</taxon>
        <taxon>Streptophyta</taxon>
        <taxon>Embryophyta</taxon>
        <taxon>Tracheophyta</taxon>
        <taxon>Spermatophyta</taxon>
        <taxon>Magnoliopsida</taxon>
        <taxon>Liliopsida</taxon>
        <taxon>Poales</taxon>
        <taxon>Poaceae</taxon>
        <taxon>PACMAD clade</taxon>
        <taxon>Panicoideae</taxon>
        <taxon>Andropogonodae</taxon>
        <taxon>Andropogoneae</taxon>
        <taxon>Sorghinae</taxon>
        <taxon>Sorghum</taxon>
    </lineage>
</organism>
<dbReference type="Proteomes" id="UP000000768">
    <property type="component" value="Chromosome 5"/>
</dbReference>
<evidence type="ECO:0000313" key="2">
    <source>
        <dbReference type="EMBL" id="KXG28838.1"/>
    </source>
</evidence>
<dbReference type="Gramene" id="OQU83782">
    <property type="protein sequence ID" value="OQU83782"/>
    <property type="gene ID" value="SORBI_3005G173700"/>
</dbReference>
<sequence length="162" mass="16911">MHTPSHARTRHTASFGTSDTHTHAAAPRSSSRMPARPPPPPLGLARLPDDRASSGDGAPPVAEAPLVTAPSLVMTPTGDGAPPVPDPLRWRPPPAAAPSSDGVPPVPASPPATEPPLVTAPFSDGFMTKEQMEMEIMLQQMACNQSVYQLVFITSALIEGTK</sequence>
<evidence type="ECO:0000256" key="1">
    <source>
        <dbReference type="SAM" id="MobiDB-lite"/>
    </source>
</evidence>
<reference evidence="2 3" key="1">
    <citation type="journal article" date="2009" name="Nature">
        <title>The Sorghum bicolor genome and the diversification of grasses.</title>
        <authorList>
            <person name="Paterson A.H."/>
            <person name="Bowers J.E."/>
            <person name="Bruggmann R."/>
            <person name="Dubchak I."/>
            <person name="Grimwood J."/>
            <person name="Gundlach H."/>
            <person name="Haberer G."/>
            <person name="Hellsten U."/>
            <person name="Mitros T."/>
            <person name="Poliakov A."/>
            <person name="Schmutz J."/>
            <person name="Spannagl M."/>
            <person name="Tang H."/>
            <person name="Wang X."/>
            <person name="Wicker T."/>
            <person name="Bharti A.K."/>
            <person name="Chapman J."/>
            <person name="Feltus F.A."/>
            <person name="Gowik U."/>
            <person name="Grigoriev I.V."/>
            <person name="Lyons E."/>
            <person name="Maher C.A."/>
            <person name="Martis M."/>
            <person name="Narechania A."/>
            <person name="Otillar R.P."/>
            <person name="Penning B.W."/>
            <person name="Salamov A.A."/>
            <person name="Wang Y."/>
            <person name="Zhang L."/>
            <person name="Carpita N.C."/>
            <person name="Freeling M."/>
            <person name="Gingle A.R."/>
            <person name="Hash C.T."/>
            <person name="Keller B."/>
            <person name="Klein P."/>
            <person name="Kresovich S."/>
            <person name="McCann M.C."/>
            <person name="Ming R."/>
            <person name="Peterson D.G."/>
            <person name="Mehboob-ur-Rahman"/>
            <person name="Ware D."/>
            <person name="Westhoff P."/>
            <person name="Mayer K.F."/>
            <person name="Messing J."/>
            <person name="Rokhsar D.S."/>
        </authorList>
    </citation>
    <scope>NUCLEOTIDE SEQUENCE [LARGE SCALE GENOMIC DNA]</scope>
    <source>
        <strain evidence="3">cv. BTx623</strain>
    </source>
</reference>
<protein>
    <submittedName>
        <fullName evidence="2">Uncharacterized protein</fullName>
    </submittedName>
</protein>
<accession>A0A1B6PT47</accession>
<dbReference type="EMBL" id="CM000764">
    <property type="protein sequence ID" value="KXG28838.1"/>
    <property type="molecule type" value="Genomic_DNA"/>
</dbReference>
<dbReference type="EMBL" id="CM000764">
    <property type="protein sequence ID" value="OQU83782.1"/>
    <property type="molecule type" value="Genomic_DNA"/>
</dbReference>
<feature type="compositionally biased region" description="Low complexity" evidence="1">
    <location>
        <begin position="24"/>
        <end position="34"/>
    </location>
</feature>
<dbReference type="AlphaFoldDB" id="A0A1B6PT47"/>
<feature type="compositionally biased region" description="Pro residues" evidence="1">
    <location>
        <begin position="82"/>
        <end position="96"/>
    </location>
</feature>
<feature type="region of interest" description="Disordered" evidence="1">
    <location>
        <begin position="1"/>
        <end position="119"/>
    </location>
</feature>
<feature type="compositionally biased region" description="Pro residues" evidence="1">
    <location>
        <begin position="104"/>
        <end position="114"/>
    </location>
</feature>
<dbReference type="InParanoid" id="A0A1B6PT47"/>
<name>A0A1B6PT47_SORBI</name>
<feature type="compositionally biased region" description="Basic residues" evidence="1">
    <location>
        <begin position="1"/>
        <end position="11"/>
    </location>
</feature>
<dbReference type="Gramene" id="KXG28838">
    <property type="protein sequence ID" value="KXG28838"/>
    <property type="gene ID" value="SORBI_3005G173700"/>
</dbReference>
<reference evidence="2" key="2">
    <citation type="submission" date="2017-02" db="EMBL/GenBank/DDBJ databases">
        <title>WGS assembly of Sorghum bicolor.</title>
        <authorList>
            <person name="Paterson A."/>
            <person name="Mullet J."/>
            <person name="Bowers J."/>
            <person name="Bruggmann R."/>
            <person name="Dubchak I."/>
            <person name="Grimwood J."/>
            <person name="Gundlach H."/>
            <person name="Haberer G."/>
            <person name="Hellsten U."/>
            <person name="Mitros T."/>
            <person name="Poliakov A."/>
            <person name="Schmutz J."/>
            <person name="Spannagl M."/>
            <person name="Tang H."/>
            <person name="Wang X."/>
            <person name="Wicker T."/>
            <person name="Bharti A."/>
            <person name="Chapman J."/>
            <person name="Feltus F."/>
            <person name="Gowik U."/>
            <person name="Grigoriev I."/>
            <person name="Lyons E."/>
            <person name="Maher C."/>
            <person name="Martis M."/>
            <person name="Narechania A."/>
            <person name="Otillar R."/>
            <person name="Penning B."/>
            <person name="Salamov A."/>
            <person name="Wang Y."/>
            <person name="Zhang L."/>
            <person name="Carpita N."/>
            <person name="Freeling M."/>
            <person name="Gingle A."/>
            <person name="Hash C."/>
            <person name="Keller B."/>
            <person name="Klein P."/>
            <person name="Kresovich S."/>
            <person name="Mccann M."/>
            <person name="Ming R."/>
            <person name="Peterson D."/>
            <person name="Rahman M."/>
            <person name="Ware D."/>
            <person name="Westhoff P."/>
            <person name="Mayer K."/>
            <person name="Messing J."/>
            <person name="Sims D."/>
            <person name="Jenkins J."/>
            <person name="Shu S."/>
            <person name="Rokhsar D."/>
        </authorList>
    </citation>
    <scope>NUCLEOTIDE SEQUENCE</scope>
</reference>
<evidence type="ECO:0000313" key="3">
    <source>
        <dbReference type="Proteomes" id="UP000000768"/>
    </source>
</evidence>
<gene>
    <name evidence="2" type="ORF">SORBI_3005G173700</name>
</gene>